<name>G7JAW6_MEDTR</name>
<dbReference type="InterPro" id="IPR030184">
    <property type="entry name" value="WAT1-related"/>
</dbReference>
<evidence type="ECO:0000259" key="7">
    <source>
        <dbReference type="Pfam" id="PF00892"/>
    </source>
</evidence>
<dbReference type="OMA" id="VLLRTEY"/>
<dbReference type="EnsemblPlants" id="AES72788">
    <property type="protein sequence ID" value="AES72788"/>
    <property type="gene ID" value="MTR_3g095440"/>
</dbReference>
<dbReference type="InterPro" id="IPR000620">
    <property type="entry name" value="EamA_dom"/>
</dbReference>
<dbReference type="EMBL" id="CM001219">
    <property type="protein sequence ID" value="AES72788.1"/>
    <property type="molecule type" value="Genomic_DNA"/>
</dbReference>
<evidence type="ECO:0000313" key="9">
    <source>
        <dbReference type="EMBL" id="RHN69879.1"/>
    </source>
</evidence>
<proteinExistence type="inferred from homology"/>
<feature type="transmembrane region" description="Helical" evidence="6">
    <location>
        <begin position="7"/>
        <end position="28"/>
    </location>
</feature>
<feature type="transmembrane region" description="Helical" evidence="6">
    <location>
        <begin position="280"/>
        <end position="300"/>
    </location>
</feature>
<evidence type="ECO:0000313" key="11">
    <source>
        <dbReference type="Proteomes" id="UP000002051"/>
    </source>
</evidence>
<evidence type="ECO:0000256" key="4">
    <source>
        <dbReference type="ARBA" id="ARBA00022989"/>
    </source>
</evidence>
<dbReference type="Proteomes" id="UP000265566">
    <property type="component" value="Chromosome 3"/>
</dbReference>
<feature type="domain" description="EamA" evidence="7">
    <location>
        <begin position="7"/>
        <end position="133"/>
    </location>
</feature>
<dbReference type="Pfam" id="PF00892">
    <property type="entry name" value="EamA"/>
    <property type="match status" value="2"/>
</dbReference>
<reference evidence="8 11" key="2">
    <citation type="journal article" date="2014" name="BMC Genomics">
        <title>An improved genome release (version Mt4.0) for the model legume Medicago truncatula.</title>
        <authorList>
            <person name="Tang H."/>
            <person name="Krishnakumar V."/>
            <person name="Bidwell S."/>
            <person name="Rosen B."/>
            <person name="Chan A."/>
            <person name="Zhou S."/>
            <person name="Gentzbittel L."/>
            <person name="Childs K.L."/>
            <person name="Yandell M."/>
            <person name="Gundlach H."/>
            <person name="Mayer K.F."/>
            <person name="Schwartz D.C."/>
            <person name="Town C.D."/>
        </authorList>
    </citation>
    <scope>GENOME REANNOTATION</scope>
    <source>
        <strain evidence="10 11">cv. Jemalong A17</strain>
    </source>
</reference>
<reference evidence="9" key="4">
    <citation type="journal article" date="2018" name="Nat. Plants">
        <title>Whole-genome landscape of Medicago truncatula symbiotic genes.</title>
        <authorList>
            <person name="Pecrix Y."/>
            <person name="Gamas P."/>
            <person name="Carrere S."/>
        </authorList>
    </citation>
    <scope>NUCLEOTIDE SEQUENCE</scope>
    <source>
        <tissue evidence="9">Leaves</tissue>
    </source>
</reference>
<feature type="domain" description="EamA" evidence="7">
    <location>
        <begin position="185"/>
        <end position="323"/>
    </location>
</feature>
<dbReference type="AlphaFoldDB" id="G7JAW6"/>
<keyword evidence="3 6" id="KW-0812">Transmembrane</keyword>
<feature type="transmembrane region" description="Helical" evidence="6">
    <location>
        <begin position="248"/>
        <end position="268"/>
    </location>
</feature>
<accession>G7JAW6</accession>
<feature type="transmembrane region" description="Helical" evidence="6">
    <location>
        <begin position="34"/>
        <end position="56"/>
    </location>
</feature>
<evidence type="ECO:0000313" key="10">
    <source>
        <dbReference type="EnsemblPlants" id="AES72788"/>
    </source>
</evidence>
<dbReference type="InterPro" id="IPR037185">
    <property type="entry name" value="EmrE-like"/>
</dbReference>
<dbReference type="Gramene" id="rna18408">
    <property type="protein sequence ID" value="RHN69879.1"/>
    <property type="gene ID" value="gene18408"/>
</dbReference>
<dbReference type="HOGENOM" id="CLU_025359_1_0_1"/>
<evidence type="ECO:0000256" key="5">
    <source>
        <dbReference type="ARBA" id="ARBA00023136"/>
    </source>
</evidence>
<evidence type="ECO:0000256" key="3">
    <source>
        <dbReference type="ARBA" id="ARBA00022692"/>
    </source>
</evidence>
<evidence type="ECO:0000256" key="2">
    <source>
        <dbReference type="ARBA" id="ARBA00007635"/>
    </source>
</evidence>
<reference evidence="8 11" key="1">
    <citation type="journal article" date="2011" name="Nature">
        <title>The Medicago genome provides insight into the evolution of rhizobial symbioses.</title>
        <authorList>
            <person name="Young N.D."/>
            <person name="Debelle F."/>
            <person name="Oldroyd G.E."/>
            <person name="Geurts R."/>
            <person name="Cannon S.B."/>
            <person name="Udvardi M.K."/>
            <person name="Benedito V.A."/>
            <person name="Mayer K.F."/>
            <person name="Gouzy J."/>
            <person name="Schoof H."/>
            <person name="Van de Peer Y."/>
            <person name="Proost S."/>
            <person name="Cook D.R."/>
            <person name="Meyers B.C."/>
            <person name="Spannagl M."/>
            <person name="Cheung F."/>
            <person name="De Mita S."/>
            <person name="Krishnakumar V."/>
            <person name="Gundlach H."/>
            <person name="Zhou S."/>
            <person name="Mudge J."/>
            <person name="Bharti A.K."/>
            <person name="Murray J.D."/>
            <person name="Naoumkina M.A."/>
            <person name="Rosen B."/>
            <person name="Silverstein K.A."/>
            <person name="Tang H."/>
            <person name="Rombauts S."/>
            <person name="Zhao P.X."/>
            <person name="Zhou P."/>
            <person name="Barbe V."/>
            <person name="Bardou P."/>
            <person name="Bechner M."/>
            <person name="Bellec A."/>
            <person name="Berger A."/>
            <person name="Berges H."/>
            <person name="Bidwell S."/>
            <person name="Bisseling T."/>
            <person name="Choisne N."/>
            <person name="Couloux A."/>
            <person name="Denny R."/>
            <person name="Deshpande S."/>
            <person name="Dai X."/>
            <person name="Doyle J.J."/>
            <person name="Dudez A.M."/>
            <person name="Farmer A.D."/>
            <person name="Fouteau S."/>
            <person name="Franken C."/>
            <person name="Gibelin C."/>
            <person name="Gish J."/>
            <person name="Goldstein S."/>
            <person name="Gonzalez A.J."/>
            <person name="Green P.J."/>
            <person name="Hallab A."/>
            <person name="Hartog M."/>
            <person name="Hua A."/>
            <person name="Humphray S.J."/>
            <person name="Jeong D.H."/>
            <person name="Jing Y."/>
            <person name="Jocker A."/>
            <person name="Kenton S.M."/>
            <person name="Kim D.J."/>
            <person name="Klee K."/>
            <person name="Lai H."/>
            <person name="Lang C."/>
            <person name="Lin S."/>
            <person name="Macmil S.L."/>
            <person name="Magdelenat G."/>
            <person name="Matthews L."/>
            <person name="McCorrison J."/>
            <person name="Monaghan E.L."/>
            <person name="Mun J.H."/>
            <person name="Najar F.Z."/>
            <person name="Nicholson C."/>
            <person name="Noirot C."/>
            <person name="O'Bleness M."/>
            <person name="Paule C.R."/>
            <person name="Poulain J."/>
            <person name="Prion F."/>
            <person name="Qin B."/>
            <person name="Qu C."/>
            <person name="Retzel E.F."/>
            <person name="Riddle C."/>
            <person name="Sallet E."/>
            <person name="Samain S."/>
            <person name="Samson N."/>
            <person name="Sanders I."/>
            <person name="Saurat O."/>
            <person name="Scarpelli C."/>
            <person name="Schiex T."/>
            <person name="Segurens B."/>
            <person name="Severin A.J."/>
            <person name="Sherrier D.J."/>
            <person name="Shi R."/>
            <person name="Sims S."/>
            <person name="Singer S.R."/>
            <person name="Sinharoy S."/>
            <person name="Sterck L."/>
            <person name="Viollet A."/>
            <person name="Wang B.B."/>
            <person name="Wang K."/>
            <person name="Wang M."/>
            <person name="Wang X."/>
            <person name="Warfsmann J."/>
            <person name="Weissenbach J."/>
            <person name="White D.D."/>
            <person name="White J.D."/>
            <person name="Wiley G.B."/>
            <person name="Wincker P."/>
            <person name="Xing Y."/>
            <person name="Yang L."/>
            <person name="Yao Z."/>
            <person name="Ying F."/>
            <person name="Zhai J."/>
            <person name="Zhou L."/>
            <person name="Zuber A."/>
            <person name="Denarie J."/>
            <person name="Dixon R.A."/>
            <person name="May G.D."/>
            <person name="Schwartz D.C."/>
            <person name="Rogers J."/>
            <person name="Quetier F."/>
            <person name="Town C.D."/>
            <person name="Roe B.A."/>
        </authorList>
    </citation>
    <scope>NUCLEOTIDE SEQUENCE [LARGE SCALE GENOMIC DNA]</scope>
    <source>
        <strain evidence="8">A17</strain>
        <strain evidence="10 11">cv. Jemalong A17</strain>
    </source>
</reference>
<evidence type="ECO:0000256" key="1">
    <source>
        <dbReference type="ARBA" id="ARBA00004141"/>
    </source>
</evidence>
<dbReference type="KEGG" id="mtr:11435026"/>
<keyword evidence="4 6" id="KW-1133">Transmembrane helix</keyword>
<feature type="transmembrane region" description="Helical" evidence="6">
    <location>
        <begin position="68"/>
        <end position="86"/>
    </location>
</feature>
<reference evidence="10" key="3">
    <citation type="submission" date="2015-04" db="UniProtKB">
        <authorList>
            <consortium name="EnsemblPlants"/>
        </authorList>
    </citation>
    <scope>IDENTIFICATION</scope>
    <source>
        <strain evidence="10">cv. Jemalong A17</strain>
    </source>
</reference>
<dbReference type="OrthoDB" id="1718296at2759"/>
<sequence length="360" mass="39978">MGELGPYLAVFIIQLIYSGMTLLSKAVFNGGMKTYVFVFYRQLIGAIIMVPLALIFERKQAVPVTFSFMTIFKIFMLSLLGLTLTLNVHGVALSYTSAMLSGAIVNCLPASTFFFAVLLRVEKVNIRTKSGISKIGSVLLCMAGVAILAFYKGPQLRIARHLPSGYHHNYQQHEDSESYDKKWILGSLLLFLTTITWSLWIVLQAQLLKTYPSKLRFMSIQSLSSAIQSFVIAIAFERDIEQWKLGWNMRLLAVVYCGTLVTAVAYYLQALVIEKKGPVFPATWTPMSFIIATIGSVLLLGEPLCLGSVFGGILLVLSLYSVLWAKSKEGITQNSLPIIQDHKECANQVKTEVPCIKPPQ</sequence>
<keyword evidence="11" id="KW-1185">Reference proteome</keyword>
<feature type="transmembrane region" description="Helical" evidence="6">
    <location>
        <begin position="98"/>
        <end position="119"/>
    </location>
</feature>
<dbReference type="PANTHER" id="PTHR31218">
    <property type="entry name" value="WAT1-RELATED PROTEIN"/>
    <property type="match status" value="1"/>
</dbReference>
<dbReference type="EMBL" id="PSQE01000003">
    <property type="protein sequence ID" value="RHN69879.1"/>
    <property type="molecule type" value="Genomic_DNA"/>
</dbReference>
<feature type="transmembrane region" description="Helical" evidence="6">
    <location>
        <begin position="215"/>
        <end position="236"/>
    </location>
</feature>
<keyword evidence="5 6" id="KW-0472">Membrane</keyword>
<feature type="transmembrane region" description="Helical" evidence="6">
    <location>
        <begin position="131"/>
        <end position="151"/>
    </location>
</feature>
<feature type="transmembrane region" description="Helical" evidence="6">
    <location>
        <begin position="183"/>
        <end position="203"/>
    </location>
</feature>
<organism evidence="8 11">
    <name type="scientific">Medicago truncatula</name>
    <name type="common">Barrel medic</name>
    <name type="synonym">Medicago tribuloides</name>
    <dbReference type="NCBI Taxonomy" id="3880"/>
    <lineage>
        <taxon>Eukaryota</taxon>
        <taxon>Viridiplantae</taxon>
        <taxon>Streptophyta</taxon>
        <taxon>Embryophyta</taxon>
        <taxon>Tracheophyta</taxon>
        <taxon>Spermatophyta</taxon>
        <taxon>Magnoliopsida</taxon>
        <taxon>eudicotyledons</taxon>
        <taxon>Gunneridae</taxon>
        <taxon>Pentapetalae</taxon>
        <taxon>rosids</taxon>
        <taxon>fabids</taxon>
        <taxon>Fabales</taxon>
        <taxon>Fabaceae</taxon>
        <taxon>Papilionoideae</taxon>
        <taxon>50 kb inversion clade</taxon>
        <taxon>NPAAA clade</taxon>
        <taxon>Hologalegina</taxon>
        <taxon>IRL clade</taxon>
        <taxon>Trifolieae</taxon>
        <taxon>Medicago</taxon>
    </lineage>
</organism>
<dbReference type="GO" id="GO:0005886">
    <property type="term" value="C:plasma membrane"/>
    <property type="evidence" value="ECO:0000318"/>
    <property type="project" value="GO_Central"/>
</dbReference>
<gene>
    <name evidence="10" type="primary">11435026</name>
    <name evidence="8" type="ordered locus">MTR_3g095440</name>
    <name evidence="9" type="ORF">MtrunA17_Chr3g0129581</name>
</gene>
<feature type="transmembrane region" description="Helical" evidence="6">
    <location>
        <begin position="306"/>
        <end position="325"/>
    </location>
</feature>
<evidence type="ECO:0000313" key="8">
    <source>
        <dbReference type="EMBL" id="AES72788.1"/>
    </source>
</evidence>
<dbReference type="SUPFAM" id="SSF103481">
    <property type="entry name" value="Multidrug resistance efflux transporter EmrE"/>
    <property type="match status" value="2"/>
</dbReference>
<protein>
    <recommendedName>
        <fullName evidence="6">WAT1-related protein</fullName>
    </recommendedName>
</protein>
<dbReference type="eggNOG" id="ENOG502QW53">
    <property type="taxonomic scope" value="Eukaryota"/>
</dbReference>
<evidence type="ECO:0000256" key="6">
    <source>
        <dbReference type="RuleBase" id="RU363077"/>
    </source>
</evidence>
<dbReference type="PaxDb" id="3880-AES72788"/>
<dbReference type="Proteomes" id="UP000002051">
    <property type="component" value="Chromosome 3"/>
</dbReference>
<dbReference type="GO" id="GO:0022857">
    <property type="term" value="F:transmembrane transporter activity"/>
    <property type="evidence" value="ECO:0007669"/>
    <property type="project" value="InterPro"/>
</dbReference>
<comment type="similarity">
    <text evidence="2 6">Belongs to the drug/metabolite transporter (DMT) superfamily. Plant drug/metabolite exporter (P-DME) (TC 2.A.7.4) family.</text>
</comment>
<comment type="subcellular location">
    <subcellularLocation>
        <location evidence="1 6">Membrane</location>
        <topology evidence="1 6">Multi-pass membrane protein</topology>
    </subcellularLocation>
</comment>